<proteinExistence type="predicted"/>
<keyword evidence="4" id="KW-1185">Reference proteome</keyword>
<evidence type="ECO:0008006" key="5">
    <source>
        <dbReference type="Google" id="ProtNLM"/>
    </source>
</evidence>
<comment type="caution">
    <text evidence="3">The sequence shown here is derived from an EMBL/GenBank/DDBJ whole genome shotgun (WGS) entry which is preliminary data.</text>
</comment>
<reference evidence="3" key="1">
    <citation type="submission" date="2023-07" db="EMBL/GenBank/DDBJ databases">
        <title>The genome sequence of Rhodocytophaga aerolata KACC 12507.</title>
        <authorList>
            <person name="Zhang X."/>
        </authorList>
    </citation>
    <scope>NUCLEOTIDE SEQUENCE</scope>
    <source>
        <strain evidence="3">KACC 12507</strain>
    </source>
</reference>
<keyword evidence="1" id="KW-0175">Coiled coil</keyword>
<evidence type="ECO:0000256" key="2">
    <source>
        <dbReference type="SAM" id="Phobius"/>
    </source>
</evidence>
<accession>A0ABT8R8X8</accession>
<keyword evidence="2" id="KW-0472">Membrane</keyword>
<evidence type="ECO:0000313" key="3">
    <source>
        <dbReference type="EMBL" id="MDO1447115.1"/>
    </source>
</evidence>
<dbReference type="Proteomes" id="UP001168528">
    <property type="component" value="Unassembled WGS sequence"/>
</dbReference>
<dbReference type="EMBL" id="JAUKPO010000006">
    <property type="protein sequence ID" value="MDO1447115.1"/>
    <property type="molecule type" value="Genomic_DNA"/>
</dbReference>
<feature type="transmembrane region" description="Helical" evidence="2">
    <location>
        <begin position="76"/>
        <end position="97"/>
    </location>
</feature>
<dbReference type="RefSeq" id="WP_302037919.1">
    <property type="nucleotide sequence ID" value="NZ_JAUKPO010000006.1"/>
</dbReference>
<sequence length="205" mass="22788">MKNNHDRRLQKAIQELPGIEPDDSLWNNIAAQLSFEDTLSKAIPSLPLLEPNEAAWAKLESSLPSTAPAVTKQLTWLTYFSAAACISLIIAISIWFVKQQASSPLYTYSQELYIAESPANSTGHPLAIQEAMGFINDSCENQLLVCATSEFKELKGQLDELTIEIEKLKAQQTTYGQEPELIKAQIKLENLQAQITKELIQLIVS</sequence>
<gene>
    <name evidence="3" type="ORF">Q0590_12675</name>
</gene>
<organism evidence="3 4">
    <name type="scientific">Rhodocytophaga aerolata</name>
    <dbReference type="NCBI Taxonomy" id="455078"/>
    <lineage>
        <taxon>Bacteria</taxon>
        <taxon>Pseudomonadati</taxon>
        <taxon>Bacteroidota</taxon>
        <taxon>Cytophagia</taxon>
        <taxon>Cytophagales</taxon>
        <taxon>Rhodocytophagaceae</taxon>
        <taxon>Rhodocytophaga</taxon>
    </lineage>
</organism>
<keyword evidence="2" id="KW-1133">Transmembrane helix</keyword>
<keyword evidence="2" id="KW-0812">Transmembrane</keyword>
<evidence type="ECO:0000256" key="1">
    <source>
        <dbReference type="SAM" id="Coils"/>
    </source>
</evidence>
<protein>
    <recommendedName>
        <fullName evidence="5">Anti-sigma factor</fullName>
    </recommendedName>
</protein>
<evidence type="ECO:0000313" key="4">
    <source>
        <dbReference type="Proteomes" id="UP001168528"/>
    </source>
</evidence>
<name>A0ABT8R8X8_9BACT</name>
<feature type="coiled-coil region" evidence="1">
    <location>
        <begin position="144"/>
        <end position="201"/>
    </location>
</feature>